<keyword evidence="4 5" id="KW-0472">Membrane</keyword>
<feature type="transmembrane region" description="Helical" evidence="5">
    <location>
        <begin position="49"/>
        <end position="68"/>
    </location>
</feature>
<proteinExistence type="predicted"/>
<dbReference type="RefSeq" id="WP_227180333.1">
    <property type="nucleotide sequence ID" value="NZ_JAJBZT010000004.1"/>
</dbReference>
<evidence type="ECO:0000256" key="4">
    <source>
        <dbReference type="ARBA" id="ARBA00023136"/>
    </source>
</evidence>
<feature type="transmembrane region" description="Helical" evidence="5">
    <location>
        <begin position="294"/>
        <end position="316"/>
    </location>
</feature>
<dbReference type="InterPro" id="IPR011701">
    <property type="entry name" value="MFS"/>
</dbReference>
<accession>A0ABS8D5R2</accession>
<dbReference type="InterPro" id="IPR051788">
    <property type="entry name" value="MFS_Transporter"/>
</dbReference>
<feature type="transmembrane region" description="Helical" evidence="5">
    <location>
        <begin position="354"/>
        <end position="372"/>
    </location>
</feature>
<dbReference type="Pfam" id="PF07690">
    <property type="entry name" value="MFS_1"/>
    <property type="match status" value="1"/>
</dbReference>
<dbReference type="Gene3D" id="1.20.1250.20">
    <property type="entry name" value="MFS general substrate transporter like domains"/>
    <property type="match status" value="2"/>
</dbReference>
<evidence type="ECO:0000313" key="6">
    <source>
        <dbReference type="EMBL" id="MCB6183550.1"/>
    </source>
</evidence>
<dbReference type="PANTHER" id="PTHR23514:SF13">
    <property type="entry name" value="INNER MEMBRANE PROTEIN YBJJ"/>
    <property type="match status" value="1"/>
</dbReference>
<name>A0ABS8D5R2_9NEIS</name>
<keyword evidence="3 5" id="KW-1133">Transmembrane helix</keyword>
<feature type="transmembrane region" description="Helical" evidence="5">
    <location>
        <begin position="137"/>
        <end position="156"/>
    </location>
</feature>
<organism evidence="6 7">
    <name type="scientific">Leeia speluncae</name>
    <dbReference type="NCBI Taxonomy" id="2884804"/>
    <lineage>
        <taxon>Bacteria</taxon>
        <taxon>Pseudomonadati</taxon>
        <taxon>Pseudomonadota</taxon>
        <taxon>Betaproteobacteria</taxon>
        <taxon>Neisseriales</taxon>
        <taxon>Leeiaceae</taxon>
        <taxon>Leeia</taxon>
    </lineage>
</organism>
<dbReference type="PANTHER" id="PTHR23514">
    <property type="entry name" value="BYPASS OF STOP CODON PROTEIN 6"/>
    <property type="match status" value="1"/>
</dbReference>
<sequence length="382" mass="41263">MSDNRSHRQSFISLTIYFISYGLLVNTLYSRQPALQKQYDLDAADWGWVLFLVGLGSVLAYPVCRYFLGKWGSKRMCRRFGGLQALWLILLAYSPNVTVLYTALFFAGMLNSAVGIAINAQGALLESNSGRRQMGQLHAVFYVGSFITAALSSLSAKFNVPLGWHFGVLAFVMWFVYILVGSRLVGDFSPNQKKVRERGGWKTVLPVGVLTAFASITEGAITGWSILYLNKILGASESEASLGFAIFSLAMMSGRFLGDHVAERFGAATVVRFGAWMGAAVLIASVIIHQPNALLFGLVLIGLGHSACFPLIYSYVGKKGGNAVAKVVSMGFVGSLIGPIVFGRIAKLVSLDAVMISAAIALFIMGCLAFTIRDKHRAAKPA</sequence>
<comment type="caution">
    <text evidence="6">The sequence shown here is derived from an EMBL/GenBank/DDBJ whole genome shotgun (WGS) entry which is preliminary data.</text>
</comment>
<comment type="subcellular location">
    <subcellularLocation>
        <location evidence="1">Membrane</location>
        <topology evidence="1">Multi-pass membrane protein</topology>
    </subcellularLocation>
</comment>
<evidence type="ECO:0000256" key="2">
    <source>
        <dbReference type="ARBA" id="ARBA00022692"/>
    </source>
</evidence>
<feature type="transmembrane region" description="Helical" evidence="5">
    <location>
        <begin position="323"/>
        <end position="342"/>
    </location>
</feature>
<gene>
    <name evidence="6" type="ORF">LIN78_08320</name>
</gene>
<evidence type="ECO:0000256" key="1">
    <source>
        <dbReference type="ARBA" id="ARBA00004141"/>
    </source>
</evidence>
<evidence type="ECO:0000256" key="5">
    <source>
        <dbReference type="SAM" id="Phobius"/>
    </source>
</evidence>
<dbReference type="SUPFAM" id="SSF103473">
    <property type="entry name" value="MFS general substrate transporter"/>
    <property type="match status" value="1"/>
</dbReference>
<feature type="transmembrane region" description="Helical" evidence="5">
    <location>
        <begin position="270"/>
        <end position="288"/>
    </location>
</feature>
<dbReference type="CDD" id="cd17393">
    <property type="entry name" value="MFS_MosC_like"/>
    <property type="match status" value="1"/>
</dbReference>
<feature type="transmembrane region" description="Helical" evidence="5">
    <location>
        <begin position="12"/>
        <end position="29"/>
    </location>
</feature>
<protein>
    <submittedName>
        <fullName evidence="6">MFS transporter</fullName>
    </submittedName>
</protein>
<feature type="transmembrane region" description="Helical" evidence="5">
    <location>
        <begin position="162"/>
        <end position="182"/>
    </location>
</feature>
<keyword evidence="2 5" id="KW-0812">Transmembrane</keyword>
<keyword evidence="7" id="KW-1185">Reference proteome</keyword>
<dbReference type="Proteomes" id="UP001165395">
    <property type="component" value="Unassembled WGS sequence"/>
</dbReference>
<evidence type="ECO:0000256" key="3">
    <source>
        <dbReference type="ARBA" id="ARBA00022989"/>
    </source>
</evidence>
<feature type="transmembrane region" description="Helical" evidence="5">
    <location>
        <begin position="240"/>
        <end position="258"/>
    </location>
</feature>
<feature type="transmembrane region" description="Helical" evidence="5">
    <location>
        <begin position="203"/>
        <end position="228"/>
    </location>
</feature>
<evidence type="ECO:0000313" key="7">
    <source>
        <dbReference type="Proteomes" id="UP001165395"/>
    </source>
</evidence>
<feature type="transmembrane region" description="Helical" evidence="5">
    <location>
        <begin position="103"/>
        <end position="125"/>
    </location>
</feature>
<feature type="transmembrane region" description="Helical" evidence="5">
    <location>
        <begin position="80"/>
        <end position="97"/>
    </location>
</feature>
<dbReference type="EMBL" id="JAJBZT010000004">
    <property type="protein sequence ID" value="MCB6183550.1"/>
    <property type="molecule type" value="Genomic_DNA"/>
</dbReference>
<reference evidence="6" key="1">
    <citation type="submission" date="2021-10" db="EMBL/GenBank/DDBJ databases">
        <title>The complete genome sequence of Leeia sp. TBRC 13508.</title>
        <authorList>
            <person name="Charoenyingcharoen P."/>
            <person name="Yukphan P."/>
        </authorList>
    </citation>
    <scope>NUCLEOTIDE SEQUENCE</scope>
    <source>
        <strain evidence="6">TBRC 13508</strain>
    </source>
</reference>
<dbReference type="InterPro" id="IPR036259">
    <property type="entry name" value="MFS_trans_sf"/>
</dbReference>